<dbReference type="AlphaFoldDB" id="A0A811NFI6"/>
<feature type="domain" description="Cathepsin propeptide inhibitor" evidence="5">
    <location>
        <begin position="35"/>
        <end position="92"/>
    </location>
</feature>
<evidence type="ECO:0000259" key="4">
    <source>
        <dbReference type="SMART" id="SM00645"/>
    </source>
</evidence>
<comment type="similarity">
    <text evidence="1">Belongs to the peptidase C1 family.</text>
</comment>
<dbReference type="PRINTS" id="PR00705">
    <property type="entry name" value="PAPAIN"/>
</dbReference>
<dbReference type="SUPFAM" id="SSF54001">
    <property type="entry name" value="Cysteine proteinases"/>
    <property type="match status" value="1"/>
</dbReference>
<evidence type="ECO:0000256" key="1">
    <source>
        <dbReference type="ARBA" id="ARBA00008455"/>
    </source>
</evidence>
<evidence type="ECO:0000256" key="3">
    <source>
        <dbReference type="SAM" id="SignalP"/>
    </source>
</evidence>
<comment type="caution">
    <text evidence="6">The sequence shown here is derived from an EMBL/GenBank/DDBJ whole genome shotgun (WGS) entry which is preliminary data.</text>
</comment>
<dbReference type="InterPro" id="IPR038765">
    <property type="entry name" value="Papain-like_cys_pep_sf"/>
</dbReference>
<protein>
    <recommendedName>
        <fullName evidence="8">Cysteine protease</fullName>
    </recommendedName>
</protein>
<dbReference type="SMART" id="SM00645">
    <property type="entry name" value="Pept_C1"/>
    <property type="match status" value="1"/>
</dbReference>
<feature type="domain" description="Peptidase C1A papain C-terminal" evidence="4">
    <location>
        <begin position="112"/>
        <end position="304"/>
    </location>
</feature>
<keyword evidence="2" id="KW-1015">Disulfide bond</keyword>
<feature type="chain" id="PRO_5032718609" description="Cysteine protease" evidence="3">
    <location>
        <begin position="25"/>
        <end position="316"/>
    </location>
</feature>
<dbReference type="Gene3D" id="3.90.70.10">
    <property type="entry name" value="Cysteine proteinases"/>
    <property type="match status" value="1"/>
</dbReference>
<name>A0A811NFI6_9POAL</name>
<dbReference type="Proteomes" id="UP000604825">
    <property type="component" value="Unassembled WGS sequence"/>
</dbReference>
<feature type="signal peptide" evidence="3">
    <location>
        <begin position="1"/>
        <end position="24"/>
    </location>
</feature>
<dbReference type="CDD" id="cd02248">
    <property type="entry name" value="Peptidase_C1A"/>
    <property type="match status" value="1"/>
</dbReference>
<dbReference type="InterPro" id="IPR025660">
    <property type="entry name" value="Pept_his_AS"/>
</dbReference>
<dbReference type="InterPro" id="IPR039417">
    <property type="entry name" value="Peptidase_C1A_papain-like"/>
</dbReference>
<evidence type="ECO:0000313" key="6">
    <source>
        <dbReference type="EMBL" id="CAD6223258.1"/>
    </source>
</evidence>
<dbReference type="EMBL" id="CAJGYO010000004">
    <property type="protein sequence ID" value="CAD6223258.1"/>
    <property type="molecule type" value="Genomic_DNA"/>
</dbReference>
<evidence type="ECO:0008006" key="8">
    <source>
        <dbReference type="Google" id="ProtNLM"/>
    </source>
</evidence>
<sequence>MGAASRCLALALLCTSFLLASAAASSEMLMMTNRFHAWRAAHNRTYATAAERQRRFEVYRRNVEYIEATNRRGGLSYQLGENQFTDLTSDEFLAAYTMPPGQVLAARDDEAMARQLDATTPRDEGGSCWAFAAVASIESLYKLRTGRLVSLSEQELVDCASPPNYGCNGGDPATTMWWVARNGGLATTWEYPYESKQGQCRRGRIRMGSVRGGAAVAPNSEAALELAVAQQPVVVSINAATLLSAPCDAGINHAVTVVGYGADAGASGHKYWIVKNSWGREWEFIRDEARLLSCKNGTMFAELHYIRRQHTNPLLQ</sequence>
<evidence type="ECO:0000259" key="5">
    <source>
        <dbReference type="SMART" id="SM00848"/>
    </source>
</evidence>
<organism evidence="6 7">
    <name type="scientific">Miscanthus lutarioriparius</name>
    <dbReference type="NCBI Taxonomy" id="422564"/>
    <lineage>
        <taxon>Eukaryota</taxon>
        <taxon>Viridiplantae</taxon>
        <taxon>Streptophyta</taxon>
        <taxon>Embryophyta</taxon>
        <taxon>Tracheophyta</taxon>
        <taxon>Spermatophyta</taxon>
        <taxon>Magnoliopsida</taxon>
        <taxon>Liliopsida</taxon>
        <taxon>Poales</taxon>
        <taxon>Poaceae</taxon>
        <taxon>PACMAD clade</taxon>
        <taxon>Panicoideae</taxon>
        <taxon>Andropogonodae</taxon>
        <taxon>Andropogoneae</taxon>
        <taxon>Saccharinae</taxon>
        <taxon>Miscanthus</taxon>
    </lineage>
</organism>
<dbReference type="OrthoDB" id="677406at2759"/>
<keyword evidence="3" id="KW-0732">Signal</keyword>
<proteinExistence type="inferred from homology"/>
<keyword evidence="7" id="KW-1185">Reference proteome</keyword>
<dbReference type="InterPro" id="IPR013128">
    <property type="entry name" value="Peptidase_C1A"/>
</dbReference>
<evidence type="ECO:0000313" key="7">
    <source>
        <dbReference type="Proteomes" id="UP000604825"/>
    </source>
</evidence>
<gene>
    <name evidence="6" type="ORF">NCGR_LOCUS15682</name>
</gene>
<dbReference type="Pfam" id="PF08246">
    <property type="entry name" value="Inhibitor_I29"/>
    <property type="match status" value="1"/>
</dbReference>
<dbReference type="PROSITE" id="PS00639">
    <property type="entry name" value="THIOL_PROTEASE_HIS"/>
    <property type="match status" value="1"/>
</dbReference>
<dbReference type="Pfam" id="PF00112">
    <property type="entry name" value="Peptidase_C1"/>
    <property type="match status" value="1"/>
</dbReference>
<evidence type="ECO:0000256" key="2">
    <source>
        <dbReference type="ARBA" id="ARBA00023157"/>
    </source>
</evidence>
<dbReference type="GO" id="GO:0008234">
    <property type="term" value="F:cysteine-type peptidase activity"/>
    <property type="evidence" value="ECO:0007669"/>
    <property type="project" value="InterPro"/>
</dbReference>
<dbReference type="InterPro" id="IPR013201">
    <property type="entry name" value="Prot_inhib_I29"/>
</dbReference>
<dbReference type="PANTHER" id="PTHR12411">
    <property type="entry name" value="CYSTEINE PROTEASE FAMILY C1-RELATED"/>
    <property type="match status" value="1"/>
</dbReference>
<reference evidence="6" key="1">
    <citation type="submission" date="2020-10" db="EMBL/GenBank/DDBJ databases">
        <authorList>
            <person name="Han B."/>
            <person name="Lu T."/>
            <person name="Zhao Q."/>
            <person name="Huang X."/>
            <person name="Zhao Y."/>
        </authorList>
    </citation>
    <scope>NUCLEOTIDE SEQUENCE</scope>
</reference>
<accession>A0A811NFI6</accession>
<dbReference type="InterPro" id="IPR000668">
    <property type="entry name" value="Peptidase_C1A_C"/>
</dbReference>
<dbReference type="GO" id="GO:0006508">
    <property type="term" value="P:proteolysis"/>
    <property type="evidence" value="ECO:0007669"/>
    <property type="project" value="InterPro"/>
</dbReference>
<dbReference type="SMART" id="SM00848">
    <property type="entry name" value="Inhibitor_I29"/>
    <property type="match status" value="1"/>
</dbReference>